<evidence type="ECO:0000256" key="3">
    <source>
        <dbReference type="ARBA" id="ARBA00023125"/>
    </source>
</evidence>
<keyword evidence="3" id="KW-0238">DNA-binding</keyword>
<gene>
    <name evidence="6" type="ORF">M989_02388</name>
</gene>
<protein>
    <submittedName>
        <fullName evidence="6">LacI family transcriptional regulator</fullName>
    </submittedName>
</protein>
<keyword evidence="2" id="KW-0805">Transcription regulation</keyword>
<dbReference type="RefSeq" id="WP_064545545.1">
    <property type="nucleotide sequence ID" value="NZ_LXEU01000049.1"/>
</dbReference>
<sequence length="346" mass="38400">MSKPDNQAERDAGYRRVRLEDIATRCRTSLSTVSRALSGEKGVSHELRTRIQEVARAMRYTPAQELGGARIVLAISQVAMLDYNRYQFSWYVLQGLKERAKVLGVDLTTHPLNDNDNGALQALLEEPDVGGVLALTVDDSGFLNTVVNLKKPAVLVNTEDPLMRLSSVLPCNRSATRMACEYLLDRGHRDILFLTHPGRRTIEQREDGWRDAMRCRQLLCDDSRILTVTDWLPELAEQAVIARFRDNPRECTAILCANDSLALGAINGVRALGLRVPEDISVIGMNNLPQAEFATPPLTTVHLPVQEIGTLALELLQDMIAGSVEIPRRIELACAIVERQSVARIA</sequence>
<dbReference type="Gene3D" id="3.40.50.2300">
    <property type="match status" value="2"/>
</dbReference>
<dbReference type="GO" id="GO:0000976">
    <property type="term" value="F:transcription cis-regulatory region binding"/>
    <property type="evidence" value="ECO:0007669"/>
    <property type="project" value="TreeGrafter"/>
</dbReference>
<evidence type="ECO:0000256" key="4">
    <source>
        <dbReference type="ARBA" id="ARBA00023163"/>
    </source>
</evidence>
<keyword evidence="4" id="KW-0804">Transcription</keyword>
<organism evidence="6 7">
    <name type="scientific">Kluyvera georgiana ATCC 51603</name>
    <dbReference type="NCBI Taxonomy" id="1354264"/>
    <lineage>
        <taxon>Bacteria</taxon>
        <taxon>Pseudomonadati</taxon>
        <taxon>Pseudomonadota</taxon>
        <taxon>Gammaproteobacteria</taxon>
        <taxon>Enterobacterales</taxon>
        <taxon>Enterobacteriaceae</taxon>
        <taxon>Kluyvera</taxon>
    </lineage>
</organism>
<dbReference type="EMBL" id="LXEU01000049">
    <property type="protein sequence ID" value="OAT52423.1"/>
    <property type="molecule type" value="Genomic_DNA"/>
</dbReference>
<keyword evidence="1" id="KW-0678">Repressor</keyword>
<proteinExistence type="predicted"/>
<evidence type="ECO:0000256" key="2">
    <source>
        <dbReference type="ARBA" id="ARBA00023015"/>
    </source>
</evidence>
<evidence type="ECO:0000259" key="5">
    <source>
        <dbReference type="PROSITE" id="PS50932"/>
    </source>
</evidence>
<dbReference type="SUPFAM" id="SSF47413">
    <property type="entry name" value="lambda repressor-like DNA-binding domains"/>
    <property type="match status" value="1"/>
</dbReference>
<dbReference type="SMART" id="SM00354">
    <property type="entry name" value="HTH_LACI"/>
    <property type="match status" value="1"/>
</dbReference>
<dbReference type="Proteomes" id="UP000078386">
    <property type="component" value="Unassembled WGS sequence"/>
</dbReference>
<dbReference type="InterPro" id="IPR000843">
    <property type="entry name" value="HTH_LacI"/>
</dbReference>
<dbReference type="Pfam" id="PF00356">
    <property type="entry name" value="LacI"/>
    <property type="match status" value="1"/>
</dbReference>
<dbReference type="Gene3D" id="1.10.260.40">
    <property type="entry name" value="lambda repressor-like DNA-binding domains"/>
    <property type="match status" value="1"/>
</dbReference>
<dbReference type="SUPFAM" id="SSF53822">
    <property type="entry name" value="Periplasmic binding protein-like I"/>
    <property type="match status" value="1"/>
</dbReference>
<feature type="domain" description="HTH lacI-type" evidence="5">
    <location>
        <begin position="17"/>
        <end position="68"/>
    </location>
</feature>
<dbReference type="GO" id="GO:0003700">
    <property type="term" value="F:DNA-binding transcription factor activity"/>
    <property type="evidence" value="ECO:0007669"/>
    <property type="project" value="TreeGrafter"/>
</dbReference>
<reference evidence="6 7" key="1">
    <citation type="submission" date="2016-04" db="EMBL/GenBank/DDBJ databases">
        <title>ATOL: Assembling a taxonomically balanced genome-scale reconstruction of the evolutionary history of the Enterobacteriaceae.</title>
        <authorList>
            <person name="Plunkett G.III."/>
            <person name="Neeno-Eckwall E.C."/>
            <person name="Glasner J.D."/>
            <person name="Perna N.T."/>
        </authorList>
    </citation>
    <scope>NUCLEOTIDE SEQUENCE [LARGE SCALE GENOMIC DNA]</scope>
    <source>
        <strain evidence="6 7">ATCC 51603</strain>
    </source>
</reference>
<name>A0A1B7JWX1_9ENTR</name>
<keyword evidence="7" id="KW-1185">Reference proteome</keyword>
<comment type="caution">
    <text evidence="6">The sequence shown here is derived from an EMBL/GenBank/DDBJ whole genome shotgun (WGS) entry which is preliminary data.</text>
</comment>
<dbReference type="InterPro" id="IPR028082">
    <property type="entry name" value="Peripla_BP_I"/>
</dbReference>
<dbReference type="CDD" id="cd06267">
    <property type="entry name" value="PBP1_LacI_sugar_binding-like"/>
    <property type="match status" value="1"/>
</dbReference>
<evidence type="ECO:0000313" key="6">
    <source>
        <dbReference type="EMBL" id="OAT52423.1"/>
    </source>
</evidence>
<dbReference type="PROSITE" id="PS50932">
    <property type="entry name" value="HTH_LACI_2"/>
    <property type="match status" value="1"/>
</dbReference>
<evidence type="ECO:0000313" key="7">
    <source>
        <dbReference type="Proteomes" id="UP000078386"/>
    </source>
</evidence>
<dbReference type="InterPro" id="IPR046335">
    <property type="entry name" value="LacI/GalR-like_sensor"/>
</dbReference>
<evidence type="ECO:0000256" key="1">
    <source>
        <dbReference type="ARBA" id="ARBA00022491"/>
    </source>
</evidence>
<accession>A0A1B7JWX1</accession>
<dbReference type="PATRIC" id="fig|1354264.4.peg.2485"/>
<dbReference type="PANTHER" id="PTHR30146:SF148">
    <property type="entry name" value="HTH-TYPE TRANSCRIPTIONAL REPRESSOR PURR-RELATED"/>
    <property type="match status" value="1"/>
</dbReference>
<dbReference type="Pfam" id="PF13377">
    <property type="entry name" value="Peripla_BP_3"/>
    <property type="match status" value="1"/>
</dbReference>
<dbReference type="InterPro" id="IPR010982">
    <property type="entry name" value="Lambda_DNA-bd_dom_sf"/>
</dbReference>
<dbReference type="PANTHER" id="PTHR30146">
    <property type="entry name" value="LACI-RELATED TRANSCRIPTIONAL REPRESSOR"/>
    <property type="match status" value="1"/>
</dbReference>
<dbReference type="CDD" id="cd01392">
    <property type="entry name" value="HTH_LacI"/>
    <property type="match status" value="1"/>
</dbReference>
<dbReference type="AlphaFoldDB" id="A0A1B7JWX1"/>